<evidence type="ECO:0000256" key="2">
    <source>
        <dbReference type="ARBA" id="ARBA00036080"/>
    </source>
</evidence>
<proteinExistence type="inferred from homology"/>
<organism evidence="7 8">
    <name type="scientific">Lichenicoccus roseus</name>
    <dbReference type="NCBI Taxonomy" id="2683649"/>
    <lineage>
        <taxon>Bacteria</taxon>
        <taxon>Pseudomonadati</taxon>
        <taxon>Pseudomonadota</taxon>
        <taxon>Alphaproteobacteria</taxon>
        <taxon>Acetobacterales</taxon>
        <taxon>Acetobacteraceae</taxon>
        <taxon>Lichenicoccus</taxon>
    </lineage>
</organism>
<dbReference type="GO" id="GO:0008761">
    <property type="term" value="F:UDP-N-acetylglucosamine 2-epimerase activity"/>
    <property type="evidence" value="ECO:0007669"/>
    <property type="project" value="UniProtKB-EC"/>
</dbReference>
<dbReference type="InterPro" id="IPR003331">
    <property type="entry name" value="UDP_GlcNAc_Epimerase_2_dom"/>
</dbReference>
<evidence type="ECO:0000256" key="3">
    <source>
        <dbReference type="ARBA" id="ARBA00038209"/>
    </source>
</evidence>
<gene>
    <name evidence="7" type="ORF">FE263_19785</name>
</gene>
<keyword evidence="1 5" id="KW-0413">Isomerase</keyword>
<dbReference type="EMBL" id="VCDI01000010">
    <property type="protein sequence ID" value="TLU70831.1"/>
    <property type="molecule type" value="Genomic_DNA"/>
</dbReference>
<evidence type="ECO:0000256" key="4">
    <source>
        <dbReference type="ARBA" id="ARBA00038858"/>
    </source>
</evidence>
<evidence type="ECO:0000313" key="8">
    <source>
        <dbReference type="Proteomes" id="UP000305654"/>
    </source>
</evidence>
<feature type="domain" description="UDP-N-acetylglucosamine 2-epimerase" evidence="6">
    <location>
        <begin position="36"/>
        <end position="372"/>
    </location>
</feature>
<dbReference type="PANTHER" id="PTHR43174:SF2">
    <property type="entry name" value="UDP-N-ACETYLGLUCOSAMINE 2-EPIMERASE"/>
    <property type="match status" value="1"/>
</dbReference>
<dbReference type="OrthoDB" id="9803238at2"/>
<dbReference type="SUPFAM" id="SSF53756">
    <property type="entry name" value="UDP-Glycosyltransferase/glycogen phosphorylase"/>
    <property type="match status" value="1"/>
</dbReference>
<keyword evidence="8" id="KW-1185">Reference proteome</keyword>
<dbReference type="PANTHER" id="PTHR43174">
    <property type="entry name" value="UDP-N-ACETYLGLUCOSAMINE 2-EPIMERASE"/>
    <property type="match status" value="1"/>
</dbReference>
<evidence type="ECO:0000259" key="6">
    <source>
        <dbReference type="Pfam" id="PF02350"/>
    </source>
</evidence>
<dbReference type="Gene3D" id="3.40.50.2000">
    <property type="entry name" value="Glycogen Phosphorylase B"/>
    <property type="match status" value="2"/>
</dbReference>
<protein>
    <recommendedName>
        <fullName evidence="4">UDP-N-acetylglucosamine 2-epimerase (non-hydrolyzing)</fullName>
        <ecNumber evidence="4">5.1.3.14</ecNumber>
    </recommendedName>
</protein>
<comment type="caution">
    <text evidence="7">The sequence shown here is derived from an EMBL/GenBank/DDBJ whole genome shotgun (WGS) entry which is preliminary data.</text>
</comment>
<name>A0A5R9J5E0_9PROT</name>
<dbReference type="CDD" id="cd03786">
    <property type="entry name" value="GTB_UDP-GlcNAc_2-Epimerase"/>
    <property type="match status" value="1"/>
</dbReference>
<evidence type="ECO:0000256" key="5">
    <source>
        <dbReference type="RuleBase" id="RU003513"/>
    </source>
</evidence>
<dbReference type="Pfam" id="PF02350">
    <property type="entry name" value="Epimerase_2"/>
    <property type="match status" value="1"/>
</dbReference>
<dbReference type="Proteomes" id="UP000305654">
    <property type="component" value="Unassembled WGS sequence"/>
</dbReference>
<comment type="similarity">
    <text evidence="3 5">Belongs to the UDP-N-acetylglucosamine 2-epimerase family.</text>
</comment>
<evidence type="ECO:0000256" key="1">
    <source>
        <dbReference type="ARBA" id="ARBA00023235"/>
    </source>
</evidence>
<dbReference type="InterPro" id="IPR029767">
    <property type="entry name" value="WecB-like"/>
</dbReference>
<reference evidence="7 8" key="1">
    <citation type="submission" date="2019-05" db="EMBL/GenBank/DDBJ databases">
        <authorList>
            <person name="Pankratov T."/>
            <person name="Grouzdev D."/>
        </authorList>
    </citation>
    <scope>NUCLEOTIDE SEQUENCE [LARGE SCALE GENOMIC DNA]</scope>
    <source>
        <strain evidence="7 8">KEBCLARHB70R</strain>
    </source>
</reference>
<dbReference type="NCBIfam" id="TIGR00236">
    <property type="entry name" value="wecB"/>
    <property type="match status" value="1"/>
</dbReference>
<comment type="catalytic activity">
    <reaction evidence="2">
        <text>UDP-N-acetyl-alpha-D-glucosamine = UDP-N-acetyl-alpha-D-mannosamine</text>
        <dbReference type="Rhea" id="RHEA:17213"/>
        <dbReference type="ChEBI" id="CHEBI:57705"/>
        <dbReference type="ChEBI" id="CHEBI:68623"/>
        <dbReference type="EC" id="5.1.3.14"/>
    </reaction>
</comment>
<dbReference type="EC" id="5.1.3.14" evidence="4"/>
<dbReference type="AlphaFoldDB" id="A0A5R9J5E0"/>
<accession>A0A5R9J5E0</accession>
<evidence type="ECO:0000313" key="7">
    <source>
        <dbReference type="EMBL" id="TLU70831.1"/>
    </source>
</evidence>
<sequence length="408" mass="43027">MSPPETPKPSGKTALAVAIIVGTRPEAIKLAPVALALRARPGVEAWIWCSGQHPAWASEMLAYFDLQPDLLLDLPPRSTGLAQLASLMLSGMQAAIEDLRPDVVVVQGDTATAFAGALAAAYAGVPVVHVEAGLRSSDRRMPFPEEAHRRAIAQFTALHCAPTLKAADALLAEGFAPGEILESGNTVIDALRLIAPLTPANDPVSELGCPLILLTCHRRESWGAPYRAVCAAARRLASRNDCEIVFVVHPNPELAQVARDLLSDCPRVRLVPPLGYPDFMHMVRRATLVLTDSGGVQEEAAALGTPLLILRDTTERPEGVEAGTARLIGTDEEVIVASVQALLDHPATLAAMRIPCTQYGDGFAAERIAAAIAARWKDARAPGGGRQVPGRAAQMIEAAALTGSIVPA</sequence>
<dbReference type="RefSeq" id="WP_138327773.1">
    <property type="nucleotide sequence ID" value="NZ_VCDI01000010.1"/>
</dbReference>